<dbReference type="OrthoDB" id="204717at2157"/>
<dbReference type="RefSeq" id="WP_139328938.1">
    <property type="nucleotide sequence ID" value="NZ_FTNO01000005.1"/>
</dbReference>
<gene>
    <name evidence="1" type="ORF">SAMN05421858_3990</name>
</gene>
<evidence type="ECO:0000313" key="1">
    <source>
        <dbReference type="EMBL" id="SIR82672.1"/>
    </source>
</evidence>
<evidence type="ECO:0008006" key="3">
    <source>
        <dbReference type="Google" id="ProtNLM"/>
    </source>
</evidence>
<evidence type="ECO:0000313" key="2">
    <source>
        <dbReference type="Proteomes" id="UP000186914"/>
    </source>
</evidence>
<dbReference type="EMBL" id="FTNO01000005">
    <property type="protein sequence ID" value="SIR82672.1"/>
    <property type="molecule type" value="Genomic_DNA"/>
</dbReference>
<dbReference type="Proteomes" id="UP000186914">
    <property type="component" value="Unassembled WGS sequence"/>
</dbReference>
<dbReference type="Pfam" id="PF24336">
    <property type="entry name" value="DUF7504"/>
    <property type="match status" value="1"/>
</dbReference>
<sequence length="213" mass="23502">MTASDPIDSYFEGTVVDDLPSMADSEAVLLLTGSVERHRTLLGLWLLERCRNESDSITLVTTELSAETLTTEYIPDERSRLPALGIVDTTSKHESLTMVYQPTPTIYTPRHGDVTRTSLAISELDDVLSRPDGRRHLLVSSFSSILADTTLEQASRFVDSVTGKSADFGCTLLDVDFTAHDDETLTALRSKADGIIWAEERTDGTLSVEYDRL</sequence>
<dbReference type="InterPro" id="IPR055927">
    <property type="entry name" value="DUF7504"/>
</dbReference>
<name>A0A1N7E3G3_9EURY</name>
<proteinExistence type="predicted"/>
<protein>
    <recommendedName>
        <fullName evidence="3">RecA-superfamily ATPase, KaiC/GvpD/RAD55 family</fullName>
    </recommendedName>
</protein>
<organism evidence="1 2">
    <name type="scientific">Haladaptatus litoreus</name>
    <dbReference type="NCBI Taxonomy" id="553468"/>
    <lineage>
        <taxon>Archaea</taxon>
        <taxon>Methanobacteriati</taxon>
        <taxon>Methanobacteriota</taxon>
        <taxon>Stenosarchaea group</taxon>
        <taxon>Halobacteria</taxon>
        <taxon>Halobacteriales</taxon>
        <taxon>Haladaptataceae</taxon>
        <taxon>Haladaptatus</taxon>
    </lineage>
</organism>
<reference evidence="2" key="1">
    <citation type="submission" date="2017-01" db="EMBL/GenBank/DDBJ databases">
        <authorList>
            <person name="Varghese N."/>
            <person name="Submissions S."/>
        </authorList>
    </citation>
    <scope>NUCLEOTIDE SEQUENCE [LARGE SCALE GENOMIC DNA]</scope>
    <source>
        <strain evidence="2">CGMCC 1.7737</strain>
    </source>
</reference>
<accession>A0A1N7E3G3</accession>
<dbReference type="AlphaFoldDB" id="A0A1N7E3G3"/>
<keyword evidence="2" id="KW-1185">Reference proteome</keyword>